<dbReference type="PANTHER" id="PTHR43465:SF2">
    <property type="entry name" value="DUF1680 DOMAIN PROTEIN (AFU_ORTHOLOGUE AFUA_1G08910)"/>
    <property type="match status" value="1"/>
</dbReference>
<organism evidence="5 6">
    <name type="scientific">Dawidia cretensis</name>
    <dbReference type="NCBI Taxonomy" id="2782350"/>
    <lineage>
        <taxon>Bacteria</taxon>
        <taxon>Pseudomonadati</taxon>
        <taxon>Bacteroidota</taxon>
        <taxon>Cytophagia</taxon>
        <taxon>Cytophagales</taxon>
        <taxon>Chryseotaleaceae</taxon>
        <taxon>Dawidia</taxon>
    </lineage>
</organism>
<dbReference type="GO" id="GO:0016787">
    <property type="term" value="F:hydrolase activity"/>
    <property type="evidence" value="ECO:0007669"/>
    <property type="project" value="UniProtKB-KW"/>
</dbReference>
<evidence type="ECO:0000259" key="3">
    <source>
        <dbReference type="Pfam" id="PF20736"/>
    </source>
</evidence>
<keyword evidence="6" id="KW-1185">Reference proteome</keyword>
<evidence type="ECO:0000259" key="2">
    <source>
        <dbReference type="Pfam" id="PF07944"/>
    </source>
</evidence>
<dbReference type="AlphaFoldDB" id="A0AAP2E3T0"/>
<name>A0AAP2E3T0_9BACT</name>
<feature type="domain" description="Non-reducing end beta-L-arabinofuranosidase-like GH127 catalytic" evidence="2">
    <location>
        <begin position="39"/>
        <end position="417"/>
    </location>
</feature>
<dbReference type="GO" id="GO:0005975">
    <property type="term" value="P:carbohydrate metabolic process"/>
    <property type="evidence" value="ECO:0007669"/>
    <property type="project" value="InterPro"/>
</dbReference>
<feature type="signal peptide" evidence="1">
    <location>
        <begin position="1"/>
        <end position="20"/>
    </location>
</feature>
<dbReference type="EMBL" id="JAHESE010000036">
    <property type="protein sequence ID" value="MBT1711543.1"/>
    <property type="molecule type" value="Genomic_DNA"/>
</dbReference>
<feature type="domain" description="Non-reducing end beta-L-arabinofuranosidase-like GH127 C-terminal" evidence="4">
    <location>
        <begin position="541"/>
        <end position="647"/>
    </location>
</feature>
<evidence type="ECO:0000313" key="5">
    <source>
        <dbReference type="EMBL" id="MBT1711543.1"/>
    </source>
</evidence>
<keyword evidence="1" id="KW-0732">Signal</keyword>
<dbReference type="InterPro" id="IPR049049">
    <property type="entry name" value="Beta-AFase-like_GH127_C"/>
</dbReference>
<dbReference type="SUPFAM" id="SSF48208">
    <property type="entry name" value="Six-hairpin glycosidases"/>
    <property type="match status" value="1"/>
</dbReference>
<feature type="chain" id="PRO_5042828444" evidence="1">
    <location>
        <begin position="21"/>
        <end position="799"/>
    </location>
</feature>
<accession>A0AAP2E3T0</accession>
<dbReference type="InterPro" id="IPR049046">
    <property type="entry name" value="Beta-AFase-like_GH127_middle"/>
</dbReference>
<evidence type="ECO:0000259" key="4">
    <source>
        <dbReference type="Pfam" id="PF20737"/>
    </source>
</evidence>
<evidence type="ECO:0000313" key="6">
    <source>
        <dbReference type="Proteomes" id="UP001319080"/>
    </source>
</evidence>
<dbReference type="InterPro" id="IPR012878">
    <property type="entry name" value="Beta-AFase-like_GH127_cat"/>
</dbReference>
<dbReference type="InterPro" id="IPR008928">
    <property type="entry name" value="6-hairpin_glycosidase_sf"/>
</dbReference>
<keyword evidence="5" id="KW-0378">Hydrolase</keyword>
<evidence type="ECO:0000256" key="1">
    <source>
        <dbReference type="SAM" id="SignalP"/>
    </source>
</evidence>
<dbReference type="Pfam" id="PF07944">
    <property type="entry name" value="Beta-AFase-like_GH127_cat"/>
    <property type="match status" value="1"/>
</dbReference>
<gene>
    <name evidence="5" type="ORF">KK062_25090</name>
</gene>
<proteinExistence type="predicted"/>
<dbReference type="Gene3D" id="2.60.120.260">
    <property type="entry name" value="Galactose-binding domain-like"/>
    <property type="match status" value="1"/>
</dbReference>
<reference evidence="5 6" key="1">
    <citation type="submission" date="2021-05" db="EMBL/GenBank/DDBJ databases">
        <title>A Polyphasic approach of four new species of the genus Ohtaekwangia: Ohtaekwangia histidinii sp. nov., Ohtaekwangia cretensis sp. nov., Ohtaekwangia indiensis sp. nov., Ohtaekwangia reichenbachii sp. nov. from diverse environment.</title>
        <authorList>
            <person name="Octaviana S."/>
        </authorList>
    </citation>
    <scope>NUCLEOTIDE SEQUENCE [LARGE SCALE GENOMIC DNA]</scope>
    <source>
        <strain evidence="5 6">PWU5</strain>
    </source>
</reference>
<dbReference type="Proteomes" id="UP001319080">
    <property type="component" value="Unassembled WGS sequence"/>
</dbReference>
<dbReference type="Pfam" id="PF20737">
    <property type="entry name" value="Glyco_hydro127C"/>
    <property type="match status" value="1"/>
</dbReference>
<comment type="caution">
    <text evidence="5">The sequence shown here is derived from an EMBL/GenBank/DDBJ whole genome shotgun (WGS) entry which is preliminary data.</text>
</comment>
<dbReference type="RefSeq" id="WP_254087112.1">
    <property type="nucleotide sequence ID" value="NZ_JAHESE010000036.1"/>
</dbReference>
<dbReference type="Pfam" id="PF20736">
    <property type="entry name" value="Glyco_hydro127M"/>
    <property type="match status" value="1"/>
</dbReference>
<sequence length="799" mass="89148">MTGRNILAILLWLGARMAGAQTAPLQAGDYPIQPVLFNAVKLQDHFWAPRIKTNHEVTIPFTLGKCESTGRIKNFEIAAGRKTGVFGTEFPFDDTDVYKIIEGASYSLQIFRDPALEAKVDTLVELIGNAQEPDGYIYTNRTIMGAKGHEWAGTKRWEKEADLSHELYNIGHLIEAGVAHYHATGKRALLEISIKAADRVCADFGPDKLHTYSGHQIIELAMAKLYKVTGDKKYLEMGKFLLDVRGPGGDAYNQAHKSVVDQHEAVGHAVRAAYMYAGMADIAALTSDARYIKAIDDIWEDAVYKKMYVTGGIGSTGNGEAFGAAYELPNMSAYNETCASIANVYWNYRLFLLHGDAKYYDVLERTLYNAFLSGVSLTGDRFFYPNPLESHGQHQRSPWFSCACCPSNVTRFVPSIGGYFYAQKDQSLYVNLYGESTADFTVGKTPVTLKQKTNYPWEGDIQIEVTPAQAAMFDIRVRIPGWAQDTPMAGDLYSFRDKATAQPQVSVNGKAVPLTTDKGYAVLNRKWKKGDVIRIALPMPVRRVVGNTHIAADEDKYAYQRGPLVYCAEWPDYAEKKVLNIVVPDDAKVQAVYTPDLFNGVYLLQTKGQTTARASETEIKTQPVDVTLIPYFAWAHRGAGEMTVWIPDKAGAAQPTPAPTIASKSKLSASHKARTLMALNDQMVPRSSNDQSIIFYHWWPLKDTVQWVQYDFEKPARVGGSQVYWFDDSPFGDCRLPLGWRLLYHQGEQWLPVKNTAPYGVDKDRYSGVSFETVTTDALRLEVTLPKEHSAGILEWSVQ</sequence>
<dbReference type="InterPro" id="IPR049174">
    <property type="entry name" value="Beta-AFase-like"/>
</dbReference>
<feature type="domain" description="Non-reducing end beta-L-arabinofuranosidase-like GH127 middle" evidence="3">
    <location>
        <begin position="428"/>
        <end position="539"/>
    </location>
</feature>
<dbReference type="PANTHER" id="PTHR43465">
    <property type="entry name" value="DUF1680 DOMAIN PROTEIN (AFU_ORTHOLOGUE AFUA_1G08910)"/>
    <property type="match status" value="1"/>
</dbReference>
<protein>
    <submittedName>
        <fullName evidence="5">Glycoside hydrolase family 127 protein</fullName>
    </submittedName>
</protein>